<accession>A0A919FXF4</accession>
<reference evidence="4" key="2">
    <citation type="submission" date="2020-09" db="EMBL/GenBank/DDBJ databases">
        <authorList>
            <person name="Sun Q."/>
            <person name="Ohkuma M."/>
        </authorList>
    </citation>
    <scope>NUCLEOTIDE SEQUENCE</scope>
    <source>
        <strain evidence="4">JCM 4646</strain>
    </source>
</reference>
<dbReference type="Proteomes" id="UP000617734">
    <property type="component" value="Unassembled WGS sequence"/>
</dbReference>
<comment type="caution">
    <text evidence="4">The sequence shown here is derived from an EMBL/GenBank/DDBJ whole genome shotgun (WGS) entry which is preliminary data.</text>
</comment>
<dbReference type="GO" id="GO:0005886">
    <property type="term" value="C:plasma membrane"/>
    <property type="evidence" value="ECO:0007669"/>
    <property type="project" value="UniProtKB-SubCell"/>
</dbReference>
<comment type="subcellular location">
    <subcellularLocation>
        <location evidence="1">Cell membrane</location>
        <topology evidence="1">Multi-pass membrane protein</topology>
    </subcellularLocation>
</comment>
<evidence type="ECO:0000256" key="3">
    <source>
        <dbReference type="ARBA" id="ARBA00022475"/>
    </source>
</evidence>
<dbReference type="GeneID" id="95354228"/>
<evidence type="ECO:0000256" key="2">
    <source>
        <dbReference type="ARBA" id="ARBA00022448"/>
    </source>
</evidence>
<dbReference type="PANTHER" id="PTHR43045:SF1">
    <property type="entry name" value="SHIKIMATE TRANSPORTER"/>
    <property type="match status" value="1"/>
</dbReference>
<keyword evidence="5" id="KW-1185">Reference proteome</keyword>
<evidence type="ECO:0000313" key="5">
    <source>
        <dbReference type="Proteomes" id="UP000617734"/>
    </source>
</evidence>
<keyword evidence="3" id="KW-1003">Cell membrane</keyword>
<dbReference type="InterPro" id="IPR036259">
    <property type="entry name" value="MFS_trans_sf"/>
</dbReference>
<keyword evidence="2" id="KW-0813">Transport</keyword>
<dbReference type="PANTHER" id="PTHR43045">
    <property type="entry name" value="SHIKIMATE TRANSPORTER"/>
    <property type="match status" value="1"/>
</dbReference>
<keyword evidence="3" id="KW-0472">Membrane</keyword>
<sequence>MLCTAAYACPFFRLLDTRSFPVVLLALVIAIPVCKDMAFGPQAALLAEQFDARVRFSGVSVGREFGGALFGGTAPFISTALVAAAGGSATPVVPYVVAACALTAAAVPSGRETARGEITGGI</sequence>
<dbReference type="SUPFAM" id="SSF103473">
    <property type="entry name" value="MFS general substrate transporter"/>
    <property type="match status" value="1"/>
</dbReference>
<proteinExistence type="predicted"/>
<evidence type="ECO:0000313" key="4">
    <source>
        <dbReference type="EMBL" id="GHH73561.1"/>
    </source>
</evidence>
<dbReference type="AlphaFoldDB" id="A0A919FXF4"/>
<evidence type="ECO:0008006" key="6">
    <source>
        <dbReference type="Google" id="ProtNLM"/>
    </source>
</evidence>
<name>A0A919FXF4_9ACTN</name>
<dbReference type="EMBL" id="BNBO01000020">
    <property type="protein sequence ID" value="GHH73561.1"/>
    <property type="molecule type" value="Genomic_DNA"/>
</dbReference>
<gene>
    <name evidence="4" type="ORF">GCM10018781_38240</name>
</gene>
<dbReference type="RefSeq" id="WP_190212069.1">
    <property type="nucleotide sequence ID" value="NZ_BNBO01000020.1"/>
</dbReference>
<organism evidence="4 5">
    <name type="scientific">Kitasatospora indigofera</name>
    <dbReference type="NCBI Taxonomy" id="67307"/>
    <lineage>
        <taxon>Bacteria</taxon>
        <taxon>Bacillati</taxon>
        <taxon>Actinomycetota</taxon>
        <taxon>Actinomycetes</taxon>
        <taxon>Kitasatosporales</taxon>
        <taxon>Streptomycetaceae</taxon>
        <taxon>Kitasatospora</taxon>
    </lineage>
</organism>
<reference evidence="4" key="1">
    <citation type="journal article" date="2014" name="Int. J. Syst. Evol. Microbiol.">
        <title>Complete genome sequence of Corynebacterium casei LMG S-19264T (=DSM 44701T), isolated from a smear-ripened cheese.</title>
        <authorList>
            <consortium name="US DOE Joint Genome Institute (JGI-PGF)"/>
            <person name="Walter F."/>
            <person name="Albersmeier A."/>
            <person name="Kalinowski J."/>
            <person name="Ruckert C."/>
        </authorList>
    </citation>
    <scope>NUCLEOTIDE SEQUENCE</scope>
    <source>
        <strain evidence="4">JCM 4646</strain>
    </source>
</reference>
<protein>
    <recommendedName>
        <fullName evidence="6">Major facilitator superfamily (MFS) profile domain-containing protein</fullName>
    </recommendedName>
</protein>
<evidence type="ECO:0000256" key="1">
    <source>
        <dbReference type="ARBA" id="ARBA00004651"/>
    </source>
</evidence>